<evidence type="ECO:0000256" key="12">
    <source>
        <dbReference type="ARBA" id="ARBA00033342"/>
    </source>
</evidence>
<dbReference type="InterPro" id="IPR001708">
    <property type="entry name" value="YidC/ALB3/OXA1/COX18"/>
</dbReference>
<evidence type="ECO:0000256" key="8">
    <source>
        <dbReference type="ARBA" id="ARBA00022989"/>
    </source>
</evidence>
<dbReference type="HAMAP" id="MF_01810">
    <property type="entry name" value="YidC_type1"/>
    <property type="match status" value="1"/>
</dbReference>
<keyword evidence="8 13" id="KW-1133">Transmembrane helix</keyword>
<dbReference type="GO" id="GO:0005886">
    <property type="term" value="C:plasma membrane"/>
    <property type="evidence" value="ECO:0007669"/>
    <property type="project" value="UniProtKB-SubCell"/>
</dbReference>
<organism evidence="17 18">
    <name type="scientific">Sediminicurvatus halobius</name>
    <dbReference type="NCBI Taxonomy" id="2182432"/>
    <lineage>
        <taxon>Bacteria</taxon>
        <taxon>Pseudomonadati</taxon>
        <taxon>Pseudomonadota</taxon>
        <taxon>Gammaproteobacteria</taxon>
        <taxon>Chromatiales</taxon>
        <taxon>Ectothiorhodospiraceae</taxon>
        <taxon>Sediminicurvatus</taxon>
    </lineage>
</organism>
<evidence type="ECO:0000313" key="17">
    <source>
        <dbReference type="EMBL" id="PWG63383.1"/>
    </source>
</evidence>
<dbReference type="PRINTS" id="PR00701">
    <property type="entry name" value="60KDINNERMP"/>
</dbReference>
<comment type="subcellular location">
    <subcellularLocation>
        <location evidence="1">Cell inner membrane</location>
        <topology evidence="1">Multi-pass membrane protein</topology>
    </subcellularLocation>
    <subcellularLocation>
        <location evidence="13">Cell membrane</location>
        <topology evidence="13">Multi-pass membrane protein</topology>
    </subcellularLocation>
</comment>
<evidence type="ECO:0000256" key="14">
    <source>
        <dbReference type="SAM" id="MobiDB-lite"/>
    </source>
</evidence>
<evidence type="ECO:0000256" key="6">
    <source>
        <dbReference type="ARBA" id="ARBA00022692"/>
    </source>
</evidence>
<feature type="compositionally biased region" description="Low complexity" evidence="14">
    <location>
        <begin position="61"/>
        <end position="70"/>
    </location>
</feature>
<dbReference type="Gene3D" id="2.70.98.90">
    <property type="match status" value="1"/>
</dbReference>
<dbReference type="CDD" id="cd20070">
    <property type="entry name" value="5TM_YidC_Alb3"/>
    <property type="match status" value="1"/>
</dbReference>
<dbReference type="InterPro" id="IPR019998">
    <property type="entry name" value="Membr_insert_YidC"/>
</dbReference>
<dbReference type="PANTHER" id="PTHR12428">
    <property type="entry name" value="OXA1"/>
    <property type="match status" value="1"/>
</dbReference>
<comment type="caution">
    <text evidence="17">The sequence shown here is derived from an EMBL/GenBank/DDBJ whole genome shotgun (WGS) entry which is preliminary data.</text>
</comment>
<keyword evidence="6 13" id="KW-0812">Transmembrane</keyword>
<evidence type="ECO:0000256" key="5">
    <source>
        <dbReference type="ARBA" id="ARBA00022475"/>
    </source>
</evidence>
<dbReference type="NCBIfam" id="NF002352">
    <property type="entry name" value="PRK01318.1-3"/>
    <property type="match status" value="1"/>
</dbReference>
<dbReference type="InterPro" id="IPR047196">
    <property type="entry name" value="YidC_ALB_C"/>
</dbReference>
<evidence type="ECO:0000256" key="7">
    <source>
        <dbReference type="ARBA" id="ARBA00022927"/>
    </source>
</evidence>
<evidence type="ECO:0000256" key="4">
    <source>
        <dbReference type="ARBA" id="ARBA00022448"/>
    </source>
</evidence>
<comment type="subunit">
    <text evidence="13">Interacts with the Sec translocase complex via SecD. Specifically interacts with transmembrane segments of nascent integral membrane proteins during membrane integration.</text>
</comment>
<dbReference type="InterPro" id="IPR028055">
    <property type="entry name" value="YidC/Oxa/ALB_C"/>
</dbReference>
<feature type="domain" description="Membrane insertase YidC/Oxa/ALB C-terminal" evidence="15">
    <location>
        <begin position="378"/>
        <end position="556"/>
    </location>
</feature>
<feature type="transmembrane region" description="Helical" evidence="13">
    <location>
        <begin position="378"/>
        <end position="397"/>
    </location>
</feature>
<dbReference type="RefSeq" id="WP_109678303.1">
    <property type="nucleotide sequence ID" value="NZ_CP086615.1"/>
</dbReference>
<dbReference type="Pfam" id="PF14849">
    <property type="entry name" value="YidC_periplas"/>
    <property type="match status" value="1"/>
</dbReference>
<feature type="domain" description="Membrane insertase YidC N-terminal" evidence="16">
    <location>
        <begin position="94"/>
        <end position="366"/>
    </location>
</feature>
<dbReference type="GO" id="GO:0032977">
    <property type="term" value="F:membrane insertase activity"/>
    <property type="evidence" value="ECO:0007669"/>
    <property type="project" value="InterPro"/>
</dbReference>
<dbReference type="NCBIfam" id="TIGR03592">
    <property type="entry name" value="yidC_oxa1_cterm"/>
    <property type="match status" value="1"/>
</dbReference>
<keyword evidence="18" id="KW-1185">Reference proteome</keyword>
<evidence type="ECO:0000259" key="16">
    <source>
        <dbReference type="Pfam" id="PF14849"/>
    </source>
</evidence>
<evidence type="ECO:0000256" key="10">
    <source>
        <dbReference type="ARBA" id="ARBA00023186"/>
    </source>
</evidence>
<evidence type="ECO:0000256" key="9">
    <source>
        <dbReference type="ARBA" id="ARBA00023136"/>
    </source>
</evidence>
<feature type="transmembrane region" description="Helical" evidence="13">
    <location>
        <begin position="521"/>
        <end position="541"/>
    </location>
</feature>
<evidence type="ECO:0000256" key="13">
    <source>
        <dbReference type="HAMAP-Rule" id="MF_01810"/>
    </source>
</evidence>
<feature type="transmembrane region" description="Helical" evidence="13">
    <location>
        <begin position="443"/>
        <end position="464"/>
    </location>
</feature>
<comment type="similarity">
    <text evidence="2 13">Belongs to the OXA1/ALB3/YidC family. Type 1 subfamily.</text>
</comment>
<dbReference type="Proteomes" id="UP000245474">
    <property type="component" value="Unassembled WGS sequence"/>
</dbReference>
<evidence type="ECO:0000256" key="1">
    <source>
        <dbReference type="ARBA" id="ARBA00004429"/>
    </source>
</evidence>
<dbReference type="PRINTS" id="PR01900">
    <property type="entry name" value="YIDCPROTEIN"/>
</dbReference>
<keyword evidence="9 13" id="KW-0472">Membrane</keyword>
<gene>
    <name evidence="13" type="primary">yidC</name>
    <name evidence="17" type="ORF">DEM34_08730</name>
</gene>
<dbReference type="NCBIfam" id="TIGR03593">
    <property type="entry name" value="yidC_nterm"/>
    <property type="match status" value="1"/>
</dbReference>
<evidence type="ECO:0000256" key="3">
    <source>
        <dbReference type="ARBA" id="ARBA00015325"/>
    </source>
</evidence>
<name>A0A2U2N2T5_9GAMM</name>
<keyword evidence="7 13" id="KW-0653">Protein transport</keyword>
<protein>
    <recommendedName>
        <fullName evidence="3 13">Membrane protein insertase YidC</fullName>
    </recommendedName>
    <alternativeName>
        <fullName evidence="12 13">Foldase YidC</fullName>
    </alternativeName>
    <alternativeName>
        <fullName evidence="11 13">Membrane integrase YidC</fullName>
    </alternativeName>
    <alternativeName>
        <fullName evidence="13">Membrane protein YidC</fullName>
    </alternativeName>
</protein>
<dbReference type="NCBIfam" id="NF002353">
    <property type="entry name" value="PRK01318.1-4"/>
    <property type="match status" value="1"/>
</dbReference>
<dbReference type="CDD" id="cd19961">
    <property type="entry name" value="EcYidC-like_peri"/>
    <property type="match status" value="1"/>
</dbReference>
<comment type="function">
    <text evidence="13">Required for the insertion and/or proper folding and/or complex formation of integral membrane proteins into the membrane. Involved in integration of membrane proteins that insert both dependently and independently of the Sec translocase complex, as well as at least some lipoproteins. Aids folding of multispanning membrane proteins.</text>
</comment>
<feature type="region of interest" description="Disordered" evidence="14">
    <location>
        <begin position="28"/>
        <end position="94"/>
    </location>
</feature>
<comment type="caution">
    <text evidence="13">Lacks conserved residue(s) required for the propagation of feature annotation.</text>
</comment>
<keyword evidence="10 13" id="KW-0143">Chaperone</keyword>
<dbReference type="GO" id="GO:0015031">
    <property type="term" value="P:protein transport"/>
    <property type="evidence" value="ECO:0007669"/>
    <property type="project" value="UniProtKB-KW"/>
</dbReference>
<keyword evidence="5 13" id="KW-1003">Cell membrane</keyword>
<dbReference type="EMBL" id="QFFI01000011">
    <property type="protein sequence ID" value="PWG63383.1"/>
    <property type="molecule type" value="Genomic_DNA"/>
</dbReference>
<keyword evidence="4 13" id="KW-0813">Transport</keyword>
<evidence type="ECO:0000256" key="2">
    <source>
        <dbReference type="ARBA" id="ARBA00010527"/>
    </source>
</evidence>
<dbReference type="OrthoDB" id="9780552at2"/>
<accession>A0A2U2N2T5</accession>
<dbReference type="GO" id="GO:0051205">
    <property type="term" value="P:protein insertion into membrane"/>
    <property type="evidence" value="ECO:0007669"/>
    <property type="project" value="TreeGrafter"/>
</dbReference>
<dbReference type="Pfam" id="PF02096">
    <property type="entry name" value="60KD_IMP"/>
    <property type="match status" value="1"/>
</dbReference>
<dbReference type="AlphaFoldDB" id="A0A2U2N2T5"/>
<proteinExistence type="inferred from homology"/>
<evidence type="ECO:0000256" key="11">
    <source>
        <dbReference type="ARBA" id="ARBA00033245"/>
    </source>
</evidence>
<dbReference type="PANTHER" id="PTHR12428:SF65">
    <property type="entry name" value="CYTOCHROME C OXIDASE ASSEMBLY PROTEIN COX18, MITOCHONDRIAL"/>
    <property type="match status" value="1"/>
</dbReference>
<sequence length="567" mass="63736">MDNQRIFLFMALGLVLLLIWTQWQEDYGPASQPAPVAERSAESEPGATPGAAPESAGVGEQGAAPDAPEAAGGGGRDRPAAEGTETTPDSDAERVEVVTDLLELEITAEGGNIRSARLLKHTVSVDDPTPYHLLQDTRDLLFVAQAGLVGDGVSAPDHTARWQVEQARYVLEDGADRIEVPLRWTADNGVTIVRRYILERDSYVVRVVHEIENAGDAPWRGYQYTQLRRSSDAEGPGFLGAASYTGGVIYSDAEKYEKIDFGDMASEDLSRDISNGWAAFIQHYFLAAVIPPRDETLRYYTRVNNGEYILGMSSPWRTVAPDERGQFETRLFVGPKEQDRLDEVAAGLELTVDYGWLTVISKPLFIALDWIHGVVGNWGWSIVLLTLGIKLVFYKLSETSYRSMARMRKLQPEMQRLRERYPDDRQKMNQELMTLYKKEKVNPLGGCLPILVQIPVFIALYWVLLESVELRQAPWILWIDDLSVRDPFYVLPLIMGATMFLQQKLNPAPMDPIQQKVMMALPLVFTVFFMFFPAGLVLYWVTNNSLSILQQWIITRRIEAADKSRNG</sequence>
<evidence type="ECO:0000313" key="18">
    <source>
        <dbReference type="Proteomes" id="UP000245474"/>
    </source>
</evidence>
<dbReference type="InterPro" id="IPR028053">
    <property type="entry name" value="Membr_insert_YidC_N"/>
</dbReference>
<evidence type="ECO:0000259" key="15">
    <source>
        <dbReference type="Pfam" id="PF02096"/>
    </source>
</evidence>
<reference evidence="17 18" key="1">
    <citation type="submission" date="2018-05" db="EMBL/GenBank/DDBJ databases">
        <title>Spiribacter halobius sp. nov., a moderately halophilic bacterium isolated from marine solar saltern.</title>
        <authorList>
            <person name="Zheng W.-S."/>
            <person name="Lu D.-C."/>
            <person name="Du Z.-J."/>
        </authorList>
    </citation>
    <scope>NUCLEOTIDE SEQUENCE [LARGE SCALE GENOMIC DNA]</scope>
    <source>
        <strain evidence="17 18">E85</strain>
    </source>
</reference>
<dbReference type="InterPro" id="IPR038221">
    <property type="entry name" value="YidC_periplasmic_sf"/>
</dbReference>